<gene>
    <name evidence="1" type="ORF">FCALED_LOCUS17943</name>
</gene>
<evidence type="ECO:0000313" key="1">
    <source>
        <dbReference type="EMBL" id="CAG8777896.1"/>
    </source>
</evidence>
<name>A0A9N9P0X9_9GLOM</name>
<dbReference type="AlphaFoldDB" id="A0A9N9P0X9"/>
<keyword evidence="2" id="KW-1185">Reference proteome</keyword>
<sequence>YEVQASGSIKKEIPCINFLFISDLERAGGREGQMELFSSPAFLS</sequence>
<dbReference type="EMBL" id="CAJVPQ010031017">
    <property type="protein sequence ID" value="CAG8777896.1"/>
    <property type="molecule type" value="Genomic_DNA"/>
</dbReference>
<accession>A0A9N9P0X9</accession>
<protein>
    <submittedName>
        <fullName evidence="1">7752_t:CDS:1</fullName>
    </submittedName>
</protein>
<proteinExistence type="predicted"/>
<evidence type="ECO:0000313" key="2">
    <source>
        <dbReference type="Proteomes" id="UP000789570"/>
    </source>
</evidence>
<reference evidence="1" key="1">
    <citation type="submission" date="2021-06" db="EMBL/GenBank/DDBJ databases">
        <authorList>
            <person name="Kallberg Y."/>
            <person name="Tangrot J."/>
            <person name="Rosling A."/>
        </authorList>
    </citation>
    <scope>NUCLEOTIDE SEQUENCE</scope>
    <source>
        <strain evidence="1">UK204</strain>
    </source>
</reference>
<feature type="non-terminal residue" evidence="1">
    <location>
        <position position="44"/>
    </location>
</feature>
<comment type="caution">
    <text evidence="1">The sequence shown here is derived from an EMBL/GenBank/DDBJ whole genome shotgun (WGS) entry which is preliminary data.</text>
</comment>
<organism evidence="1 2">
    <name type="scientific">Funneliformis caledonium</name>
    <dbReference type="NCBI Taxonomy" id="1117310"/>
    <lineage>
        <taxon>Eukaryota</taxon>
        <taxon>Fungi</taxon>
        <taxon>Fungi incertae sedis</taxon>
        <taxon>Mucoromycota</taxon>
        <taxon>Glomeromycotina</taxon>
        <taxon>Glomeromycetes</taxon>
        <taxon>Glomerales</taxon>
        <taxon>Glomeraceae</taxon>
        <taxon>Funneliformis</taxon>
    </lineage>
</organism>
<feature type="non-terminal residue" evidence="1">
    <location>
        <position position="1"/>
    </location>
</feature>
<dbReference type="Proteomes" id="UP000789570">
    <property type="component" value="Unassembled WGS sequence"/>
</dbReference>